<dbReference type="KEGG" id="kba:A0U89_11665"/>
<keyword evidence="2" id="KW-1185">Reference proteome</keyword>
<dbReference type="AlphaFoldDB" id="A0A1D8UVM1"/>
<dbReference type="EMBL" id="CP014674">
    <property type="protein sequence ID" value="AOX17690.1"/>
    <property type="molecule type" value="Genomic_DNA"/>
</dbReference>
<dbReference type="Gene3D" id="1.20.120.1940">
    <property type="entry name" value="YfdX protein domain"/>
    <property type="match status" value="1"/>
</dbReference>
<dbReference type="Pfam" id="PF10938">
    <property type="entry name" value="YfdX"/>
    <property type="match status" value="1"/>
</dbReference>
<dbReference type="InterPro" id="IPR021236">
    <property type="entry name" value="Uncharacterised_YfdX"/>
</dbReference>
<gene>
    <name evidence="1" type="ORF">A0U89_11665</name>
</gene>
<dbReference type="STRING" id="153496.A0U89_11665"/>
<protein>
    <submittedName>
        <fullName evidence="1">Uncharacterized protein</fullName>
    </submittedName>
</protein>
<name>A0A1D8UVM1_9PROT</name>
<organism evidence="1 2">
    <name type="scientific">Kozakia baliensis</name>
    <dbReference type="NCBI Taxonomy" id="153496"/>
    <lineage>
        <taxon>Bacteria</taxon>
        <taxon>Pseudomonadati</taxon>
        <taxon>Pseudomonadota</taxon>
        <taxon>Alphaproteobacteria</taxon>
        <taxon>Acetobacterales</taxon>
        <taxon>Acetobacteraceae</taxon>
        <taxon>Kozakia</taxon>
    </lineage>
</organism>
<proteinExistence type="predicted"/>
<accession>A0A1D8UVM1</accession>
<evidence type="ECO:0000313" key="1">
    <source>
        <dbReference type="EMBL" id="AOX17690.1"/>
    </source>
</evidence>
<evidence type="ECO:0000313" key="2">
    <source>
        <dbReference type="Proteomes" id="UP000179145"/>
    </source>
</evidence>
<reference evidence="1 2" key="1">
    <citation type="journal article" date="2016" name="Microb. Cell Fact.">
        <title>Dissection of exopolysaccharide biosynthesis in Kozakia baliensis.</title>
        <authorList>
            <person name="Brandt J.U."/>
            <person name="Jakob F."/>
            <person name="Behr J."/>
            <person name="Geissler A.J."/>
            <person name="Vogel R.F."/>
        </authorList>
    </citation>
    <scope>NUCLEOTIDE SEQUENCE [LARGE SCALE GENOMIC DNA]</scope>
    <source>
        <strain evidence="1 2">DSM 14400</strain>
    </source>
</reference>
<dbReference type="Gene3D" id="6.10.250.2140">
    <property type="match status" value="1"/>
</dbReference>
<dbReference type="RefSeq" id="WP_070403244.1">
    <property type="nucleotide sequence ID" value="NZ_BJVW01000001.1"/>
</dbReference>
<dbReference type="Proteomes" id="UP000179145">
    <property type="component" value="Chromosome"/>
</dbReference>
<dbReference type="OrthoDB" id="7273218at2"/>
<sequence>MKKLLGVSTMAMLTFAAPAFAASNHNEKTVSRDFARLSKDGQHAFSDIAQAQQLLASNQSEKVGQAQSLIEDAEARLTKAISDNRAFVKAESELQPAPGHTPPAHTPNTTPVHWLPVGGQYVVTDALAPEKQTALGNANQHLQQGQTKLVGQDLQVVGTDVDYIVALAPLEPSAGDVHRASVFLDGGDAKDATEALSDALNNILLVSEDVVTTPAPAAPPSSAKHHHGA</sequence>